<dbReference type="SUPFAM" id="SSF54211">
    <property type="entry name" value="Ribosomal protein S5 domain 2-like"/>
    <property type="match status" value="1"/>
</dbReference>
<dbReference type="Pfam" id="PF13541">
    <property type="entry name" value="ChlI"/>
    <property type="match status" value="1"/>
</dbReference>
<organism evidence="3 4">
    <name type="scientific">Tessaracoccus defluvii</name>
    <dbReference type="NCBI Taxonomy" id="1285901"/>
    <lineage>
        <taxon>Bacteria</taxon>
        <taxon>Bacillati</taxon>
        <taxon>Actinomycetota</taxon>
        <taxon>Actinomycetes</taxon>
        <taxon>Propionibacteriales</taxon>
        <taxon>Propionibacteriaceae</taxon>
        <taxon>Tessaracoccus</taxon>
    </lineage>
</organism>
<dbReference type="RefSeq" id="WP_187722207.1">
    <property type="nucleotide sequence ID" value="NZ_BAABBL010000012.1"/>
</dbReference>
<evidence type="ECO:0000256" key="1">
    <source>
        <dbReference type="ARBA" id="ARBA00006354"/>
    </source>
</evidence>
<gene>
    <name evidence="3" type="ORF">H9L22_07420</name>
</gene>
<dbReference type="InterPro" id="IPR020568">
    <property type="entry name" value="Ribosomal_Su5_D2-typ_SF"/>
</dbReference>
<sequence length="509" mass="54279">MRASAWSVALTGIDGVPVEVEAAKGGGIPRTMLVGLPDKALNEAKERVRAAVKACDLPWPPQLVTFNLSPASLPKTGSHFDVAIAAAGMAAERAFPASRLRDVVLIGELSLDGRVRRVPGVLPAVLAAAKAGFTRVVVPYEQEAEAALVPGIQATGVDRLDEVVAFLKGKPLPQRAPRSAADEAPDASAYRPDLAEVVGHEEGRFVLEVAAAGRHHLYLYGAPGAGKSMLASRLPSILPELDDAEAVEVSAIHSLAGIPLDGLIRQPPFADPHHSVTPAALVGGGSAQFKPGAISLAHNGVLFLDECPEFGPKLDALRTPLECGWITINRARYSARIPAGFQLILAANPCPCGYHAVAGAQCRCDPLRVRRYQDRVSGPILDRIDIRHQLTSVNRVLLDIGLPAPESSAVVRERVLEARDRQRARLRGTPWTTNGEIAGSYLRKELTPATDLRLLNEALLRGSISARGVDKVLRVAWTLADLGGHDRISERDIRSALLLRQGAARELAS</sequence>
<dbReference type="SMART" id="SM00382">
    <property type="entry name" value="AAA"/>
    <property type="match status" value="1"/>
</dbReference>
<dbReference type="InterPro" id="IPR003593">
    <property type="entry name" value="AAA+_ATPase"/>
</dbReference>
<dbReference type="PANTHER" id="PTHR32039">
    <property type="entry name" value="MAGNESIUM-CHELATASE SUBUNIT CHLI"/>
    <property type="match status" value="1"/>
</dbReference>
<comment type="similarity">
    <text evidence="1">Belongs to the Mg-chelatase subunits D/I family. ComM subfamily.</text>
</comment>
<evidence type="ECO:0000313" key="3">
    <source>
        <dbReference type="EMBL" id="QNP57109.1"/>
    </source>
</evidence>
<dbReference type="SUPFAM" id="SSF52540">
    <property type="entry name" value="P-loop containing nucleoside triphosphate hydrolases"/>
    <property type="match status" value="1"/>
</dbReference>
<dbReference type="NCBIfam" id="TIGR00368">
    <property type="entry name" value="YifB family Mg chelatase-like AAA ATPase"/>
    <property type="match status" value="1"/>
</dbReference>
<reference evidence="3 4" key="1">
    <citation type="submission" date="2020-08" db="EMBL/GenBank/DDBJ databases">
        <title>Genome sequence of Tessaracoccus defluvii JCM 17540T.</title>
        <authorList>
            <person name="Hyun D.-W."/>
            <person name="Bae J.-W."/>
        </authorList>
    </citation>
    <scope>NUCLEOTIDE SEQUENCE [LARGE SCALE GENOMIC DNA]</scope>
    <source>
        <strain evidence="3 4">JCM 17540</strain>
    </source>
</reference>
<dbReference type="EMBL" id="CP060789">
    <property type="protein sequence ID" value="QNP57109.1"/>
    <property type="molecule type" value="Genomic_DNA"/>
</dbReference>
<dbReference type="InterPro" id="IPR014721">
    <property type="entry name" value="Ribsml_uS5_D2-typ_fold_subgr"/>
</dbReference>
<dbReference type="Pfam" id="PF01078">
    <property type="entry name" value="Mg_chelatase"/>
    <property type="match status" value="1"/>
</dbReference>
<dbReference type="Proteomes" id="UP000516117">
    <property type="component" value="Chromosome"/>
</dbReference>
<dbReference type="AlphaFoldDB" id="A0A7H0H993"/>
<evidence type="ECO:0000313" key="4">
    <source>
        <dbReference type="Proteomes" id="UP000516117"/>
    </source>
</evidence>
<dbReference type="InterPro" id="IPR000523">
    <property type="entry name" value="Mg_chelatse_chII-like_cat_dom"/>
</dbReference>
<protein>
    <submittedName>
        <fullName evidence="3">YifB family Mg chelatase-like AAA ATPase</fullName>
    </submittedName>
</protein>
<feature type="domain" description="AAA+ ATPase" evidence="2">
    <location>
        <begin position="213"/>
        <end position="401"/>
    </location>
</feature>
<proteinExistence type="inferred from homology"/>
<dbReference type="PANTHER" id="PTHR32039:SF7">
    <property type="entry name" value="COMPETENCE PROTEIN COMM"/>
    <property type="match status" value="1"/>
</dbReference>
<evidence type="ECO:0000259" key="2">
    <source>
        <dbReference type="SMART" id="SM00382"/>
    </source>
</evidence>
<dbReference type="InterPro" id="IPR045006">
    <property type="entry name" value="CHLI-like"/>
</dbReference>
<dbReference type="Gene3D" id="3.40.50.300">
    <property type="entry name" value="P-loop containing nucleotide triphosphate hydrolases"/>
    <property type="match status" value="1"/>
</dbReference>
<dbReference type="InterPro" id="IPR025158">
    <property type="entry name" value="Mg_chelat-rel_C"/>
</dbReference>
<keyword evidence="4" id="KW-1185">Reference proteome</keyword>
<dbReference type="KEGG" id="tdf:H9L22_07420"/>
<dbReference type="InterPro" id="IPR004482">
    <property type="entry name" value="Mg_chelat-rel"/>
</dbReference>
<dbReference type="InterPro" id="IPR027417">
    <property type="entry name" value="P-loop_NTPase"/>
</dbReference>
<accession>A0A7H0H993</accession>
<dbReference type="Pfam" id="PF13335">
    <property type="entry name" value="Mg_chelatase_C"/>
    <property type="match status" value="1"/>
</dbReference>
<dbReference type="GO" id="GO:0005524">
    <property type="term" value="F:ATP binding"/>
    <property type="evidence" value="ECO:0007669"/>
    <property type="project" value="InterPro"/>
</dbReference>
<dbReference type="Gene3D" id="3.30.230.10">
    <property type="match status" value="1"/>
</dbReference>
<name>A0A7H0H993_9ACTN</name>